<dbReference type="InterPro" id="IPR013412">
    <property type="entry name" value="CRISPR-assoc_RAMP_Csm3"/>
</dbReference>
<dbReference type="Proteomes" id="UP000184088">
    <property type="component" value="Unassembled WGS sequence"/>
</dbReference>
<evidence type="ECO:0000259" key="9">
    <source>
        <dbReference type="Pfam" id="PF03787"/>
    </source>
</evidence>
<name>A0A1M4SM24_9THEO</name>
<evidence type="ECO:0000256" key="2">
    <source>
        <dbReference type="ARBA" id="ARBA00022150"/>
    </source>
</evidence>
<dbReference type="AlphaFoldDB" id="A0A1M4SM24"/>
<keyword evidence="3" id="KW-0540">Nuclease</keyword>
<gene>
    <name evidence="10" type="ORF">SAMN02746089_00073</name>
</gene>
<dbReference type="GO" id="GO:0003723">
    <property type="term" value="F:RNA binding"/>
    <property type="evidence" value="ECO:0007669"/>
    <property type="project" value="UniProtKB-KW"/>
</dbReference>
<evidence type="ECO:0000256" key="4">
    <source>
        <dbReference type="ARBA" id="ARBA00022759"/>
    </source>
</evidence>
<sequence>MENLKFQGKYIITTDIVAKTGLHIGSSESSLEIGGVDNSVIKDAQGRPYIPGSSLKGKMRALMEYAEGLINPDNLVFTVEKKDNKEESIRIHMCEKADCPVCNIFGRNHGKHNFVNGSSKNFDNVITPTRLIVRDAYLIEESITEEMKENLDLDWTEVKFENNLDRITSNANPRQTERVPAGARFEGQFILNVLNDEGTKYLRKLLEAMMLLEDDYLGGQGSRGYGRIAFENLKIVFRSKEFYEGTKDEDIVIQNCGCIREVLNKLK</sequence>
<organism evidence="10 11">
    <name type="scientific">Caldanaerobius fijiensis DSM 17918</name>
    <dbReference type="NCBI Taxonomy" id="1121256"/>
    <lineage>
        <taxon>Bacteria</taxon>
        <taxon>Bacillati</taxon>
        <taxon>Bacillota</taxon>
        <taxon>Clostridia</taxon>
        <taxon>Thermoanaerobacterales</taxon>
        <taxon>Thermoanaerobacteraceae</taxon>
        <taxon>Caldanaerobius</taxon>
    </lineage>
</organism>
<dbReference type="OrthoDB" id="1063910at2"/>
<accession>A0A1M4SM24</accession>
<feature type="domain" description="CRISPR type III-associated protein" evidence="9">
    <location>
        <begin position="16"/>
        <end position="228"/>
    </location>
</feature>
<keyword evidence="4" id="KW-0255">Endonuclease</keyword>
<keyword evidence="6" id="KW-0694">RNA-binding</keyword>
<dbReference type="GO" id="GO:0004519">
    <property type="term" value="F:endonuclease activity"/>
    <property type="evidence" value="ECO:0007669"/>
    <property type="project" value="UniProtKB-KW"/>
</dbReference>
<evidence type="ECO:0000256" key="8">
    <source>
        <dbReference type="ARBA" id="ARBA00033183"/>
    </source>
</evidence>
<dbReference type="InterPro" id="IPR052216">
    <property type="entry name" value="CRISPR_Csm3_endoribonuclease"/>
</dbReference>
<evidence type="ECO:0000313" key="10">
    <source>
        <dbReference type="EMBL" id="SHE33219.1"/>
    </source>
</evidence>
<evidence type="ECO:0000256" key="6">
    <source>
        <dbReference type="ARBA" id="ARBA00022884"/>
    </source>
</evidence>
<dbReference type="EMBL" id="FQVH01000001">
    <property type="protein sequence ID" value="SHE33219.1"/>
    <property type="molecule type" value="Genomic_DNA"/>
</dbReference>
<evidence type="ECO:0000313" key="11">
    <source>
        <dbReference type="Proteomes" id="UP000184088"/>
    </source>
</evidence>
<dbReference type="PANTHER" id="PTHR35579:SF3">
    <property type="entry name" value="CRISPR SYSTEM CMS ENDORIBONUCLEASE CSM3"/>
    <property type="match status" value="1"/>
</dbReference>
<evidence type="ECO:0000256" key="3">
    <source>
        <dbReference type="ARBA" id="ARBA00022722"/>
    </source>
</evidence>
<dbReference type="STRING" id="1121256.SAMN02746089_00073"/>
<keyword evidence="5" id="KW-0378">Hydrolase</keyword>
<keyword evidence="11" id="KW-1185">Reference proteome</keyword>
<evidence type="ECO:0000256" key="7">
    <source>
        <dbReference type="ARBA" id="ARBA00023118"/>
    </source>
</evidence>
<protein>
    <recommendedName>
        <fullName evidence="2">CRISPR system Cms endoribonuclease Csm3</fullName>
    </recommendedName>
    <alternativeName>
        <fullName evidence="8">CRISPR type III A-associated RAMP protein Csm3</fullName>
    </alternativeName>
</protein>
<dbReference type="Pfam" id="PF03787">
    <property type="entry name" value="RAMPs"/>
    <property type="match status" value="1"/>
</dbReference>
<evidence type="ECO:0000256" key="1">
    <source>
        <dbReference type="ARBA" id="ARBA00006342"/>
    </source>
</evidence>
<dbReference type="InterPro" id="IPR005537">
    <property type="entry name" value="RAMP_III_fam"/>
</dbReference>
<dbReference type="GO" id="GO:0016787">
    <property type="term" value="F:hydrolase activity"/>
    <property type="evidence" value="ECO:0007669"/>
    <property type="project" value="UniProtKB-KW"/>
</dbReference>
<dbReference type="NCBIfam" id="TIGR02582">
    <property type="entry name" value="cas7_TM1809"/>
    <property type="match status" value="1"/>
</dbReference>
<dbReference type="GO" id="GO:0051607">
    <property type="term" value="P:defense response to virus"/>
    <property type="evidence" value="ECO:0007669"/>
    <property type="project" value="UniProtKB-KW"/>
</dbReference>
<proteinExistence type="inferred from homology"/>
<reference evidence="10 11" key="1">
    <citation type="submission" date="2016-11" db="EMBL/GenBank/DDBJ databases">
        <authorList>
            <person name="Jaros S."/>
            <person name="Januszkiewicz K."/>
            <person name="Wedrychowicz H."/>
        </authorList>
    </citation>
    <scope>NUCLEOTIDE SEQUENCE [LARGE SCALE GENOMIC DNA]</scope>
    <source>
        <strain evidence="10 11">DSM 17918</strain>
    </source>
</reference>
<keyword evidence="7" id="KW-0051">Antiviral defense</keyword>
<evidence type="ECO:0000256" key="5">
    <source>
        <dbReference type="ARBA" id="ARBA00022801"/>
    </source>
</evidence>
<comment type="similarity">
    <text evidence="1">Belongs to the CRISPR-associated Csm3 family.</text>
</comment>
<dbReference type="RefSeq" id="WP_073341108.1">
    <property type="nucleotide sequence ID" value="NZ_FQVH01000001.1"/>
</dbReference>
<dbReference type="PANTHER" id="PTHR35579">
    <property type="entry name" value="CRISPR SYSTEM CMS ENDORIBONUCLEASE CSM3"/>
    <property type="match status" value="1"/>
</dbReference>